<dbReference type="InterPro" id="IPR007577">
    <property type="entry name" value="GlycoTrfase_DXD_sugar-bd_CS"/>
</dbReference>
<dbReference type="Gene3D" id="3.90.550.20">
    <property type="match status" value="1"/>
</dbReference>
<evidence type="ECO:0000313" key="2">
    <source>
        <dbReference type="EMBL" id="GMH66271.1"/>
    </source>
</evidence>
<evidence type="ECO:0000313" key="3">
    <source>
        <dbReference type="Proteomes" id="UP001165082"/>
    </source>
</evidence>
<protein>
    <recommendedName>
        <fullName evidence="4">Glycosyltransferase</fullName>
    </recommendedName>
</protein>
<comment type="caution">
    <text evidence="2">The sequence shown here is derived from an EMBL/GenBank/DDBJ whole genome shotgun (WGS) entry which is preliminary data.</text>
</comment>
<reference evidence="2" key="1">
    <citation type="submission" date="2022-07" db="EMBL/GenBank/DDBJ databases">
        <title>Genome analysis of Parmales, a sister group of diatoms, reveals the evolutionary specialization of diatoms from phago-mixotrophs to photoautotrophs.</title>
        <authorList>
            <person name="Ban H."/>
            <person name="Sato S."/>
            <person name="Yoshikawa S."/>
            <person name="Kazumasa Y."/>
            <person name="Nakamura Y."/>
            <person name="Ichinomiya M."/>
            <person name="Saitoh K."/>
            <person name="Sato N."/>
            <person name="Blanc-Mathieu R."/>
            <person name="Endo H."/>
            <person name="Kuwata A."/>
            <person name="Ogata H."/>
        </authorList>
    </citation>
    <scope>NUCLEOTIDE SEQUENCE</scope>
</reference>
<dbReference type="GO" id="GO:0000030">
    <property type="term" value="F:mannosyltransferase activity"/>
    <property type="evidence" value="ECO:0007669"/>
    <property type="project" value="TreeGrafter"/>
</dbReference>
<dbReference type="Pfam" id="PF04488">
    <property type="entry name" value="Gly_transf_sug"/>
    <property type="match status" value="1"/>
</dbReference>
<dbReference type="SUPFAM" id="SSF53448">
    <property type="entry name" value="Nucleotide-diphospho-sugar transferases"/>
    <property type="match status" value="1"/>
</dbReference>
<dbReference type="OrthoDB" id="3647at2759"/>
<sequence>MLQLHHHQESTIPPIFHVQSPSVSSALTEIESWTKIYPGKVLEYDGQEEFEDHTHVVWTDKSCAKIILQSNQRIQKIYSTLTQTIQRLDFCRYIFLHKFGGVYHDADYTLELPILNYIPEGVGVVESPYRYNEDVQNR</sequence>
<dbReference type="PANTHER" id="PTHR32385">
    <property type="entry name" value="MANNOSYL PHOSPHORYLINOSITOL CERAMIDE SYNTHASE"/>
    <property type="match status" value="1"/>
</dbReference>
<keyword evidence="3" id="KW-1185">Reference proteome</keyword>
<accession>A0A9W7A8W1</accession>
<organism evidence="2 3">
    <name type="scientific">Triparma retinervis</name>
    <dbReference type="NCBI Taxonomy" id="2557542"/>
    <lineage>
        <taxon>Eukaryota</taxon>
        <taxon>Sar</taxon>
        <taxon>Stramenopiles</taxon>
        <taxon>Ochrophyta</taxon>
        <taxon>Bolidophyceae</taxon>
        <taxon>Parmales</taxon>
        <taxon>Triparmaceae</taxon>
        <taxon>Triparma</taxon>
    </lineage>
</organism>
<dbReference type="EMBL" id="BRXZ01002610">
    <property type="protein sequence ID" value="GMH66271.1"/>
    <property type="molecule type" value="Genomic_DNA"/>
</dbReference>
<gene>
    <name evidence="2" type="ORF">TrRE_jg7422</name>
</gene>
<evidence type="ECO:0008006" key="4">
    <source>
        <dbReference type="Google" id="ProtNLM"/>
    </source>
</evidence>
<name>A0A9W7A8W1_9STRA</name>
<keyword evidence="1" id="KW-0808">Transferase</keyword>
<dbReference type="GO" id="GO:0016020">
    <property type="term" value="C:membrane"/>
    <property type="evidence" value="ECO:0007669"/>
    <property type="project" value="GOC"/>
</dbReference>
<dbReference type="Proteomes" id="UP001165082">
    <property type="component" value="Unassembled WGS sequence"/>
</dbReference>
<dbReference type="AlphaFoldDB" id="A0A9W7A8W1"/>
<dbReference type="GO" id="GO:0051999">
    <property type="term" value="P:mannosyl-inositol phosphorylceramide biosynthetic process"/>
    <property type="evidence" value="ECO:0007669"/>
    <property type="project" value="TreeGrafter"/>
</dbReference>
<dbReference type="InterPro" id="IPR029044">
    <property type="entry name" value="Nucleotide-diphossugar_trans"/>
</dbReference>
<proteinExistence type="predicted"/>
<evidence type="ECO:0000256" key="1">
    <source>
        <dbReference type="ARBA" id="ARBA00022679"/>
    </source>
</evidence>
<dbReference type="PANTHER" id="PTHR32385:SF15">
    <property type="entry name" value="INOSITOL PHOSPHOCERAMIDE MANNOSYLTRANSFERASE 1"/>
    <property type="match status" value="1"/>
</dbReference>
<dbReference type="InterPro" id="IPR051706">
    <property type="entry name" value="Glycosyltransferase_domain"/>
</dbReference>